<dbReference type="InterPro" id="IPR041679">
    <property type="entry name" value="DNA2/NAM7-like_C"/>
</dbReference>
<feature type="compositionally biased region" description="Basic and acidic residues" evidence="7">
    <location>
        <begin position="1450"/>
        <end position="1463"/>
    </location>
</feature>
<dbReference type="Pfam" id="PF13087">
    <property type="entry name" value="AAA_12"/>
    <property type="match status" value="1"/>
</dbReference>
<comment type="caution">
    <text evidence="11">The sequence shown here is derived from an EMBL/GenBank/DDBJ whole genome shotgun (WGS) entry which is preliminary data.</text>
</comment>
<dbReference type="InterPro" id="IPR050534">
    <property type="entry name" value="Coronavir_polyprotein_1ab"/>
</dbReference>
<feature type="coiled-coil region" evidence="6">
    <location>
        <begin position="289"/>
        <end position="323"/>
    </location>
</feature>
<dbReference type="GO" id="GO:0005524">
    <property type="term" value="F:ATP binding"/>
    <property type="evidence" value="ECO:0007669"/>
    <property type="project" value="UniProtKB-KW"/>
</dbReference>
<feature type="region of interest" description="Disordered" evidence="7">
    <location>
        <begin position="1433"/>
        <end position="1471"/>
    </location>
</feature>
<feature type="domain" description="DNA2/NAM7 helicase helicase" evidence="8">
    <location>
        <begin position="352"/>
        <end position="485"/>
    </location>
</feature>
<dbReference type="EMBL" id="NOKQ01000373">
    <property type="protein sequence ID" value="OZS76696.1"/>
    <property type="molecule type" value="Genomic_DNA"/>
</dbReference>
<dbReference type="Gene3D" id="3.40.50.300">
    <property type="entry name" value="P-loop containing nucleotide triphosphate hydrolases"/>
    <property type="match status" value="3"/>
</dbReference>
<sequence>MIKNQPKNRRFFEYLLELTKLNSTVIRDYTNYEKYWNEEEFLRLEGVSVNKNIDDENFIEIHKPTLSSEEKKHPEPPESIKTWLDFKVEKETERPKHLPFKKSKDNKGNEFVEYFEADATRKEDYLVFVEKWLDWARNILLKKKVIDFYNQFFELATRFDREGETLELVFGRGLFVWKHPQGLIRGPLITQKLEITLYAEKNIITIAATGNAIKQETEMFSGIPLHNKEKADAILNSVSPDEMKGDLEGKFTNFIRSIHADGEFYSRQASVETTSTPKVFDQNVYVLRKKTARVLRDDLESILKELADENLELNEAIQSLLGEETRSSDSEQGDDSSKGLLPKDILFFPLESNEQQKEIVKRINSNYGVTVQGPPGTGKTHTIANLVSHFLAEGKKVLITSQKENPLRVLKNKIPEDIRDLCVPVLGGGKDSILEIEKSINTISEKLGELDSAKLEKEIKRNLSELDKSYRKEMELFNQLRVYSEREGTVLHYKGEELFKYDVAKLLAETDSDYTWYLDDISINAVFPLNQIEFDTLQNLQSSLNQNELILNDKELPDISTEIMDESTFVEFISEGSSLGKGKEDGELYLKQYGLPTEAKEIQYILQIFKTLLDRKEILTNKSNKLIFEDLKSGGAREERWRNFSKNVEQYVSTLLLTYNQLIGYDFDLPAKPLSEIRADIEIAKQRLATGKKADFFFYLGKGKHVKYLFETSVLNQRPLESIEDVKIIEIYLDYISEKNEVARIYNANMNEIGHEVIDSKIARFPQNLQERYLYLTKVIETYDEIQKIEEKLNLSSVNLYSLDHIGEVVERISQAHKYLSYCEWETKYNNHLKELKAIASNPNKHVIYSEFIEAFKSKNIEKWKQLITNSIELYEIQDKVKKFYNVLDKLKSVLPLTAAKLESVVGTDFRWPLDYETAFELRKLKTWLDENSDINSTKLRKLIDKEKTNQRQLLKLIVRDASWKSQVERITDNQKRALSAWKTSIKRYGAGTGKNKRFLKNIREAMVEAQNAIPVWIMPIGQVLENFPITNEKFDVVIFDESSQCDLFSINVLLRGKKAIVVGDDEQISPQSVGINHDDIMELQRKYLSDIPNAELLDGNISLYEIAEQTFPKAGKLMLREHFRCVPEIIQFSNDLSYSGQMIPMRLPLESEKIDPPVMAIKVNDGYNDHGDKDINLPEAEKIAEDISKIINDPIFSDQTIGVITLQGDKQHKLLENLIREKIGDAEYVARKIICGNAYNLQGDERDIILLSMVVAPNRRFMTLTKQADKQRYNVAASRARNQMRLYHSVDLNDLSQKDYRYAFLAYCKNPNRVKQEFEDLESLCDSPFEKDVLKMILAKGYRVTPQVKVGGYRIDLVVEGVRDRLAVECDGERWHGPDVFESDMIRQASLERSGWKFWRVRGREFYFDRISALDSLWEKLDELGIEPQMHQPHIPDEEQTDVSLSEQQEGKLEKVQSENENRISNPSINLRETIPNGQISLFENKEQPDIFNSDYLLEFVDKNGLKYVDMREKAQW</sequence>
<dbReference type="SUPFAM" id="SSF52540">
    <property type="entry name" value="P-loop containing nucleoside triphosphate hydrolases"/>
    <property type="match status" value="1"/>
</dbReference>
<dbReference type="Gene3D" id="3.40.960.10">
    <property type="entry name" value="VSR Endonuclease"/>
    <property type="match status" value="1"/>
</dbReference>
<evidence type="ECO:0000256" key="2">
    <source>
        <dbReference type="ARBA" id="ARBA00022741"/>
    </source>
</evidence>
<dbReference type="InterPro" id="IPR049468">
    <property type="entry name" value="Restrct_endonuc-II-like_dom"/>
</dbReference>
<keyword evidence="6" id="KW-0175">Coiled coil</keyword>
<dbReference type="PANTHER" id="PTHR43788">
    <property type="entry name" value="DNA2/NAM7 HELICASE FAMILY MEMBER"/>
    <property type="match status" value="1"/>
</dbReference>
<dbReference type="Proteomes" id="UP000217065">
    <property type="component" value="Unassembled WGS sequence"/>
</dbReference>
<dbReference type="CDD" id="cd18808">
    <property type="entry name" value="SF1_C_Upf1"/>
    <property type="match status" value="1"/>
</dbReference>
<dbReference type="GO" id="GO:0043139">
    <property type="term" value="F:5'-3' DNA helicase activity"/>
    <property type="evidence" value="ECO:0007669"/>
    <property type="project" value="TreeGrafter"/>
</dbReference>
<dbReference type="PANTHER" id="PTHR43788:SF8">
    <property type="entry name" value="DNA-BINDING PROTEIN SMUBP-2"/>
    <property type="match status" value="1"/>
</dbReference>
<evidence type="ECO:0000256" key="1">
    <source>
        <dbReference type="ARBA" id="ARBA00007913"/>
    </source>
</evidence>
<evidence type="ECO:0000256" key="5">
    <source>
        <dbReference type="ARBA" id="ARBA00022840"/>
    </source>
</evidence>
<feature type="domain" description="Restriction endonuclease type II-like" evidence="10">
    <location>
        <begin position="1330"/>
        <end position="1422"/>
    </location>
</feature>
<keyword evidence="5" id="KW-0067">ATP-binding</keyword>
<dbReference type="InterPro" id="IPR027417">
    <property type="entry name" value="P-loop_NTPase"/>
</dbReference>
<comment type="similarity">
    <text evidence="1">Belongs to the DNA2/NAM7 helicase family.</text>
</comment>
<keyword evidence="4" id="KW-0347">Helicase</keyword>
<dbReference type="GO" id="GO:0016787">
    <property type="term" value="F:hydrolase activity"/>
    <property type="evidence" value="ECO:0007669"/>
    <property type="project" value="UniProtKB-KW"/>
</dbReference>
<evidence type="ECO:0000256" key="3">
    <source>
        <dbReference type="ARBA" id="ARBA00022801"/>
    </source>
</evidence>
<keyword evidence="3" id="KW-0378">Hydrolase</keyword>
<feature type="domain" description="DNA2/NAM7 helicase-like C-terminal" evidence="9">
    <location>
        <begin position="1108"/>
        <end position="1285"/>
    </location>
</feature>
<evidence type="ECO:0000313" key="11">
    <source>
        <dbReference type="EMBL" id="OZS76696.1"/>
    </source>
</evidence>
<protein>
    <recommendedName>
        <fullName evidence="13">Disulfide oxidoreductase</fullName>
    </recommendedName>
</protein>
<evidence type="ECO:0000259" key="8">
    <source>
        <dbReference type="Pfam" id="PF13086"/>
    </source>
</evidence>
<dbReference type="SUPFAM" id="SSF52980">
    <property type="entry name" value="Restriction endonuclease-like"/>
    <property type="match status" value="1"/>
</dbReference>
<keyword evidence="2" id="KW-0547">Nucleotide-binding</keyword>
<organism evidence="11 12">
    <name type="scientific">Tetzosporium hominis</name>
    <dbReference type="NCBI Taxonomy" id="2020506"/>
    <lineage>
        <taxon>Bacteria</taxon>
        <taxon>Bacillati</taxon>
        <taxon>Bacillota</taxon>
        <taxon>Bacilli</taxon>
        <taxon>Bacillales</taxon>
        <taxon>Caryophanaceae</taxon>
        <taxon>Tetzosporium</taxon>
    </lineage>
</organism>
<keyword evidence="12" id="KW-1185">Reference proteome</keyword>
<name>A0A264VZD2_9BACL</name>
<evidence type="ECO:0000256" key="6">
    <source>
        <dbReference type="SAM" id="Coils"/>
    </source>
</evidence>
<reference evidence="11 12" key="1">
    <citation type="submission" date="2017-07" db="EMBL/GenBank/DDBJ databases">
        <title>Tetzosporium hominis gen.nov. sp.nov.</title>
        <authorList>
            <person name="Tetz G."/>
            <person name="Tetz V."/>
        </authorList>
    </citation>
    <scope>NUCLEOTIDE SEQUENCE [LARGE SCALE GENOMIC DNA]</scope>
    <source>
        <strain evidence="11 12">VT-49</strain>
    </source>
</reference>
<dbReference type="Pfam" id="PF13086">
    <property type="entry name" value="AAA_11"/>
    <property type="match status" value="1"/>
</dbReference>
<dbReference type="OrthoDB" id="9757917at2"/>
<proteinExistence type="inferred from homology"/>
<evidence type="ECO:0000259" key="10">
    <source>
        <dbReference type="Pfam" id="PF18741"/>
    </source>
</evidence>
<dbReference type="Pfam" id="PF18741">
    <property type="entry name" value="MTES_1575"/>
    <property type="match status" value="1"/>
</dbReference>
<evidence type="ECO:0000256" key="4">
    <source>
        <dbReference type="ARBA" id="ARBA00022806"/>
    </source>
</evidence>
<evidence type="ECO:0000259" key="9">
    <source>
        <dbReference type="Pfam" id="PF13087"/>
    </source>
</evidence>
<dbReference type="InterPro" id="IPR011335">
    <property type="entry name" value="Restrct_endonuc-II-like"/>
</dbReference>
<evidence type="ECO:0000313" key="12">
    <source>
        <dbReference type="Proteomes" id="UP000217065"/>
    </source>
</evidence>
<dbReference type="InterPro" id="IPR041677">
    <property type="entry name" value="DNA2/NAM7_AAA_11"/>
</dbReference>
<evidence type="ECO:0000256" key="7">
    <source>
        <dbReference type="SAM" id="MobiDB-lite"/>
    </source>
</evidence>
<accession>A0A264VZD2</accession>
<dbReference type="RefSeq" id="WP_094944811.1">
    <property type="nucleotide sequence ID" value="NZ_NOKQ01000373.1"/>
</dbReference>
<dbReference type="InterPro" id="IPR047187">
    <property type="entry name" value="SF1_C_Upf1"/>
</dbReference>
<evidence type="ECO:0008006" key="13">
    <source>
        <dbReference type="Google" id="ProtNLM"/>
    </source>
</evidence>
<gene>
    <name evidence="11" type="ORF">CF394_15305</name>
</gene>